<keyword evidence="4" id="KW-1185">Reference proteome</keyword>
<keyword evidence="1" id="KW-0175">Coiled coil</keyword>
<evidence type="ECO:0000256" key="1">
    <source>
        <dbReference type="SAM" id="Coils"/>
    </source>
</evidence>
<gene>
    <name evidence="3" type="ORF">O4J56_11280</name>
</gene>
<dbReference type="Proteomes" id="UP001527866">
    <property type="component" value="Unassembled WGS sequence"/>
</dbReference>
<evidence type="ECO:0000256" key="2">
    <source>
        <dbReference type="SAM" id="MobiDB-lite"/>
    </source>
</evidence>
<name>A0ABT4U2Q1_9ACTN</name>
<feature type="region of interest" description="Disordered" evidence="2">
    <location>
        <begin position="336"/>
        <end position="378"/>
    </location>
</feature>
<dbReference type="EMBL" id="JAQFWQ010000025">
    <property type="protein sequence ID" value="MDA2811216.1"/>
    <property type="molecule type" value="Genomic_DNA"/>
</dbReference>
<proteinExistence type="predicted"/>
<sequence length="498" mass="55082">MSQPSLPDDVLAQSAGADLVRLMWSGAHGMIMWTSAKQRFARMWGMGRQADEEQVAELLRAGAEALGERDVAGKHLRQVRRSVRPRELAEHWSRSIAAALAAGRFEPERLSEFFEEFSTPVELGGEMMRIRFESEGLAARRTELTHRVSVLWDRVRAVGREVDLEWERGRVDRMEQRNASIADGAQRRLEASKAFSSARSEAKAAAHRVSVYERQSAAGRRTAAEVEEAREAQLRAERAQEEAKAALDQVDADIKAARQRRTEAPTPADVRRHNRKEAEAFQAEAEAEIDVIDQRLDELEKWHADLRRAVHEEDMFHREQLHAAWVERTAERAREHERRQAERDRALAERKHRTRGAALRDPGDLLSGAPAAAEPLPRIEEMIGSLRERYASREVRGPEEGAGGQDRPGAPSSPPFGFSFPTREEEASSGDPHGGDSPGDTASADGASPPGAAADRLLVPGVRLLGRLAAPTGGRSGPRAAPTRSAATLSGRSPRRSR</sequence>
<feature type="region of interest" description="Disordered" evidence="2">
    <location>
        <begin position="394"/>
        <end position="498"/>
    </location>
</feature>
<comment type="caution">
    <text evidence="3">The sequence shown here is derived from an EMBL/GenBank/DDBJ whole genome shotgun (WGS) entry which is preliminary data.</text>
</comment>
<organism evidence="3 4">
    <name type="scientific">Nocardiopsis endophytica</name>
    <dbReference type="NCBI Taxonomy" id="3018445"/>
    <lineage>
        <taxon>Bacteria</taxon>
        <taxon>Bacillati</taxon>
        <taxon>Actinomycetota</taxon>
        <taxon>Actinomycetes</taxon>
        <taxon>Streptosporangiales</taxon>
        <taxon>Nocardiopsidaceae</taxon>
        <taxon>Nocardiopsis</taxon>
    </lineage>
</organism>
<evidence type="ECO:0000313" key="3">
    <source>
        <dbReference type="EMBL" id="MDA2811216.1"/>
    </source>
</evidence>
<feature type="compositionally biased region" description="Low complexity" evidence="2">
    <location>
        <begin position="438"/>
        <end position="468"/>
    </location>
</feature>
<dbReference type="RefSeq" id="WP_270685671.1">
    <property type="nucleotide sequence ID" value="NZ_JAQFWQ010000025.1"/>
</dbReference>
<protein>
    <submittedName>
        <fullName evidence="3">Uncharacterized protein</fullName>
    </submittedName>
</protein>
<accession>A0ABT4U2Q1</accession>
<feature type="compositionally biased region" description="Basic and acidic residues" evidence="2">
    <location>
        <begin position="336"/>
        <end position="349"/>
    </location>
</feature>
<feature type="coiled-coil region" evidence="1">
    <location>
        <begin position="222"/>
        <end position="260"/>
    </location>
</feature>
<reference evidence="3 4" key="1">
    <citation type="submission" date="2023-01" db="EMBL/GenBank/DDBJ databases">
        <title>Draft genome sequence of Nocardiopsis sp. RSe5-2 isolated from halophytes.</title>
        <authorList>
            <person name="Duangmal K."/>
            <person name="Chantavorakit T."/>
        </authorList>
    </citation>
    <scope>NUCLEOTIDE SEQUENCE [LARGE SCALE GENOMIC DNA]</scope>
    <source>
        <strain evidence="3 4">RSe5-2</strain>
    </source>
</reference>
<evidence type="ECO:0000313" key="4">
    <source>
        <dbReference type="Proteomes" id="UP001527866"/>
    </source>
</evidence>